<proteinExistence type="predicted"/>
<keyword evidence="2" id="KW-1185">Reference proteome</keyword>
<evidence type="ECO:0000313" key="2">
    <source>
        <dbReference type="Proteomes" id="UP001062738"/>
    </source>
</evidence>
<evidence type="ECO:0000313" key="1">
    <source>
        <dbReference type="EMBL" id="MCY7008303.1"/>
    </source>
</evidence>
<dbReference type="RefSeq" id="WP_265152238.1">
    <property type="nucleotide sequence ID" value="NZ_JAOXXL010000016.1"/>
</dbReference>
<name>A0ABT4DIL2_FUSSI</name>
<sequence>MKKSLIYLLGIFSIFFIVSCGNGVDESRIYHNEVPLYSADEKSSTPIIKEVYIVRPDGKDYPNGLMSFIKDQVKNYKEPEVRTMYFQEDIIYLVPLSVLSKDVDVNEKIEKYLKDNGYTLDTSLGIDRLDMSKFSPSKEKDRELYEQVLALGRENNYFQERYYWISYNKNKK</sequence>
<dbReference type="PROSITE" id="PS51257">
    <property type="entry name" value="PROKAR_LIPOPROTEIN"/>
    <property type="match status" value="1"/>
</dbReference>
<dbReference type="EMBL" id="JAOXXL010000016">
    <property type="protein sequence ID" value="MCY7008303.1"/>
    <property type="molecule type" value="Genomic_DNA"/>
</dbReference>
<reference evidence="1" key="1">
    <citation type="submission" date="2022-09" db="EMBL/GenBank/DDBJ databases">
        <authorList>
            <person name="Zoaiter M."/>
        </authorList>
    </citation>
    <scope>NUCLEOTIDE SEQUENCE</scope>
    <source>
        <strain evidence="1">DSM 19848</strain>
    </source>
</reference>
<dbReference type="Proteomes" id="UP001062738">
    <property type="component" value="Unassembled WGS sequence"/>
</dbReference>
<comment type="caution">
    <text evidence="1">The sequence shown here is derived from an EMBL/GenBank/DDBJ whole genome shotgun (WGS) entry which is preliminary data.</text>
</comment>
<organism evidence="1 2">
    <name type="scientific">Fusobacterium simiae</name>
    <dbReference type="NCBI Taxonomy" id="855"/>
    <lineage>
        <taxon>Bacteria</taxon>
        <taxon>Fusobacteriati</taxon>
        <taxon>Fusobacteriota</taxon>
        <taxon>Fusobacteriia</taxon>
        <taxon>Fusobacteriales</taxon>
        <taxon>Fusobacteriaceae</taxon>
        <taxon>Fusobacterium</taxon>
    </lineage>
</organism>
<evidence type="ECO:0008006" key="3">
    <source>
        <dbReference type="Google" id="ProtNLM"/>
    </source>
</evidence>
<gene>
    <name evidence="1" type="ORF">OCK72_06480</name>
</gene>
<protein>
    <recommendedName>
        <fullName evidence="3">Lipoprotein</fullName>
    </recommendedName>
</protein>
<accession>A0ABT4DIL2</accession>